<reference evidence="13 14" key="1">
    <citation type="submission" date="2023-07" db="EMBL/GenBank/DDBJ databases">
        <title>Sequencing the genomes of 1000 actinobacteria strains.</title>
        <authorList>
            <person name="Klenk H.-P."/>
        </authorList>
    </citation>
    <scope>NUCLEOTIDE SEQUENCE [LARGE SCALE GENOMIC DNA]</scope>
    <source>
        <strain evidence="13 14">DSM 44508</strain>
    </source>
</reference>
<comment type="caution">
    <text evidence="13">The sequence shown here is derived from an EMBL/GenBank/DDBJ whole genome shotgun (WGS) entry which is preliminary data.</text>
</comment>
<dbReference type="PANTHER" id="PTHR22683">
    <property type="entry name" value="SPORULATION PROTEIN RELATED"/>
    <property type="match status" value="1"/>
</dbReference>
<dbReference type="InterPro" id="IPR050206">
    <property type="entry name" value="FtsK/SpoIIIE/SftA"/>
</dbReference>
<feature type="region of interest" description="Disordered" evidence="10">
    <location>
        <begin position="1"/>
        <end position="22"/>
    </location>
</feature>
<dbReference type="RefSeq" id="WP_277104645.1">
    <property type="nucleotide sequence ID" value="NZ_BAAAJS010000049.1"/>
</dbReference>
<evidence type="ECO:0000256" key="3">
    <source>
        <dbReference type="ARBA" id="ARBA00022692"/>
    </source>
</evidence>
<accession>A0ABU2B7Y2</accession>
<evidence type="ECO:0000256" key="7">
    <source>
        <dbReference type="ARBA" id="ARBA00022989"/>
    </source>
</evidence>
<sequence length="1231" mass="133978">MAERTVDTLPENTASQDDAGPVIVVEPVPYNQREPEPPLPQGTLEPEPVPEAIKPQPLPLVRILVPLVMVIAIAAMVGLMFLSGGELNPMMLVFPLMMLMGMVMMFSPPQGEDTDEVRRTYLRHLSLLREKAAHNQQAQRRHELHYNPAPHTLWSMLGSTRMWERNSDDPDAYSARVGLGPAELCTPIDMIDPGASEDLDPVCAVSMRHVTTTMGIIENMPVVLHIRAFGLLHLSGPCAHDMVRAMIAQLCFFHGPETLHVSCLGTSFHSWAKWLPHTRISTIHSAEYRIAVLDETLSDDEIEKACENDDFDTIIVLNNRSDYVLNKAEEDGMCIRAGTQSLAVLSDEGSEPLGVADTFSEEHMVRFARGLTKYIRPEHAEGGRNSGLTGLLGARDLNAESLNSLWRPRGNKRLAVPIGVDERGRPLILDIKESAHGGMGPHGLCVGATGSGKSELLRTLVVALGATHSPDELNLVLVDFKGGATFLGLEKLPHTSAVITNLSEESVLVERMHDAISGEMNRRQEVLRKAGNFANVTEYNKAADATGDHPRMPALFIVVDEFSELLGQHPDFADLFVAVGRLGRSLHIHLLLASQRLEEGRLRGLDSHLSYRIGLRTFSAAESRQVLGVSEAHRLPSKPGAGYMKTNADELQRFQAAYVSGPLMMPAASQKKTLDKPSTSPAPAAVKLWDGWGEETEEGEVPMVADPRGTLVDALVQAAVEGAQQRGQKAHQVWLPPLPKQLSLGSVVQECGFLQASVGIIDRPYHQRQDPFSMDFSGSKGHAVICGGPQTGKTTAVRAIMVSLAATHSTDQVRFYVLDLAGQGLENTHQLPHVAGIAHRGENEKIGRIVDEVTGFIDEPEPRHTFLIVDGWHVLQSEYEDVMDKVGRIAADGLAARVHLVITTSRWTVVRPAIRDLIAQRVELKLGEALDSLIDRRAQQKVPSLPGRGLSPEGETILFAQAANQDIAHVCTISAGQTPVPSLRMLPMHLYLSDVEAHQNQPDSGVLLGIGGPKLAPLAWDFNQSPHLVCLGSQASGKSTVLSTVMEGVCRLGREQARLVVIDPRRHHLGAIEPTMLAAYAASTQQTEATLADVVVTLKSRLPGPDITPEQLKARSWWQGPDLFIVIDDFDVLSDATMAPLLPLLPHARDIGVHIIVARKAGGAVRAFYQPFLSEIKDQSPMVILLDADKEDGPLFGIRPIPQPPGRGTLISRGSSVGLIHIAEAPPTPNI</sequence>
<feature type="domain" description="FtsK" evidence="12">
    <location>
        <begin position="1015"/>
        <end position="1195"/>
    </location>
</feature>
<organism evidence="13 14">
    <name type="scientific">Corynebacterium felinum</name>
    <dbReference type="NCBI Taxonomy" id="131318"/>
    <lineage>
        <taxon>Bacteria</taxon>
        <taxon>Bacillati</taxon>
        <taxon>Actinomycetota</taxon>
        <taxon>Actinomycetes</taxon>
        <taxon>Mycobacteriales</taxon>
        <taxon>Corynebacteriaceae</taxon>
        <taxon>Corynebacterium</taxon>
    </lineage>
</organism>
<feature type="binding site" evidence="9">
    <location>
        <begin position="447"/>
        <end position="454"/>
    </location>
    <ligand>
        <name>ATP</name>
        <dbReference type="ChEBI" id="CHEBI:30616"/>
    </ligand>
</feature>
<keyword evidence="2" id="KW-1003">Cell membrane</keyword>
<evidence type="ECO:0000256" key="6">
    <source>
        <dbReference type="ARBA" id="ARBA00022840"/>
    </source>
</evidence>
<evidence type="ECO:0000259" key="12">
    <source>
        <dbReference type="PROSITE" id="PS50901"/>
    </source>
</evidence>
<evidence type="ECO:0000256" key="8">
    <source>
        <dbReference type="ARBA" id="ARBA00023136"/>
    </source>
</evidence>
<dbReference type="PANTHER" id="PTHR22683:SF1">
    <property type="entry name" value="TYPE VII SECRETION SYSTEM PROTEIN ESSC"/>
    <property type="match status" value="1"/>
</dbReference>
<keyword evidence="14" id="KW-1185">Reference proteome</keyword>
<evidence type="ECO:0000256" key="11">
    <source>
        <dbReference type="SAM" id="Phobius"/>
    </source>
</evidence>
<feature type="binding site" evidence="9">
    <location>
        <begin position="787"/>
        <end position="794"/>
    </location>
    <ligand>
        <name>ATP</name>
        <dbReference type="ChEBI" id="CHEBI:30616"/>
    </ligand>
</feature>
<gene>
    <name evidence="13" type="ORF">J2S37_001263</name>
</gene>
<dbReference type="SMART" id="SM00382">
    <property type="entry name" value="AAA"/>
    <property type="match status" value="2"/>
</dbReference>
<dbReference type="NCBIfam" id="TIGR03924">
    <property type="entry name" value="T7SS_EccC_a"/>
    <property type="match status" value="1"/>
</dbReference>
<feature type="binding site" evidence="9">
    <location>
        <begin position="1032"/>
        <end position="1039"/>
    </location>
    <ligand>
        <name>ATP</name>
        <dbReference type="ChEBI" id="CHEBI:30616"/>
    </ligand>
</feature>
<dbReference type="PROSITE" id="PS50901">
    <property type="entry name" value="FTSK"/>
    <property type="match status" value="3"/>
</dbReference>
<feature type="domain" description="FtsK" evidence="12">
    <location>
        <begin position="424"/>
        <end position="624"/>
    </location>
</feature>
<dbReference type="Pfam" id="PF01580">
    <property type="entry name" value="FtsK_SpoIIIE"/>
    <property type="match status" value="2"/>
</dbReference>
<dbReference type="InterPro" id="IPR002543">
    <property type="entry name" value="FtsK_dom"/>
</dbReference>
<evidence type="ECO:0000256" key="2">
    <source>
        <dbReference type="ARBA" id="ARBA00022475"/>
    </source>
</evidence>
<keyword evidence="3 11" id="KW-0812">Transmembrane</keyword>
<dbReference type="NCBIfam" id="TIGR03925">
    <property type="entry name" value="T7SS_EccC_b"/>
    <property type="match status" value="1"/>
</dbReference>
<keyword evidence="6 9" id="KW-0067">ATP-binding</keyword>
<dbReference type="InterPro" id="IPR003593">
    <property type="entry name" value="AAA+_ATPase"/>
</dbReference>
<evidence type="ECO:0000256" key="1">
    <source>
        <dbReference type="ARBA" id="ARBA00004651"/>
    </source>
</evidence>
<evidence type="ECO:0000313" key="13">
    <source>
        <dbReference type="EMBL" id="MDR7354725.1"/>
    </source>
</evidence>
<feature type="transmembrane region" description="Helical" evidence="11">
    <location>
        <begin position="63"/>
        <end position="82"/>
    </location>
</feature>
<feature type="domain" description="FtsK" evidence="12">
    <location>
        <begin position="769"/>
        <end position="933"/>
    </location>
</feature>
<keyword evidence="8 11" id="KW-0472">Membrane</keyword>
<name>A0ABU2B7Y2_9CORY</name>
<evidence type="ECO:0000313" key="14">
    <source>
        <dbReference type="Proteomes" id="UP001183619"/>
    </source>
</evidence>
<evidence type="ECO:0000256" key="5">
    <source>
        <dbReference type="ARBA" id="ARBA00022741"/>
    </source>
</evidence>
<keyword evidence="4" id="KW-0677">Repeat</keyword>
<dbReference type="Proteomes" id="UP001183619">
    <property type="component" value="Unassembled WGS sequence"/>
</dbReference>
<evidence type="ECO:0000256" key="9">
    <source>
        <dbReference type="PROSITE-ProRule" id="PRU00289"/>
    </source>
</evidence>
<evidence type="ECO:0000256" key="10">
    <source>
        <dbReference type="SAM" id="MobiDB-lite"/>
    </source>
</evidence>
<keyword evidence="7 11" id="KW-1133">Transmembrane helix</keyword>
<dbReference type="Gene3D" id="3.40.50.300">
    <property type="entry name" value="P-loop containing nucleotide triphosphate hydrolases"/>
    <property type="match status" value="3"/>
</dbReference>
<dbReference type="InterPro" id="IPR027417">
    <property type="entry name" value="P-loop_NTPase"/>
</dbReference>
<comment type="subcellular location">
    <subcellularLocation>
        <location evidence="1">Cell membrane</location>
        <topology evidence="1">Multi-pass membrane protein</topology>
    </subcellularLocation>
</comment>
<proteinExistence type="predicted"/>
<protein>
    <submittedName>
        <fullName evidence="13">S-DNA-T family DNA segregation ATPase FtsK/SpoIIIE</fullName>
    </submittedName>
</protein>
<evidence type="ECO:0000256" key="4">
    <source>
        <dbReference type="ARBA" id="ARBA00022737"/>
    </source>
</evidence>
<dbReference type="EMBL" id="JAVDYF010000001">
    <property type="protein sequence ID" value="MDR7354725.1"/>
    <property type="molecule type" value="Genomic_DNA"/>
</dbReference>
<keyword evidence="5 9" id="KW-0547">Nucleotide-binding</keyword>
<dbReference type="InterPro" id="IPR023837">
    <property type="entry name" value="EccCb-like_Actinobacteria"/>
</dbReference>
<dbReference type="SUPFAM" id="SSF52540">
    <property type="entry name" value="P-loop containing nucleoside triphosphate hydrolases"/>
    <property type="match status" value="3"/>
</dbReference>
<dbReference type="InterPro" id="IPR023836">
    <property type="entry name" value="EccCa-like_Actinobacteria"/>
</dbReference>